<evidence type="ECO:0000256" key="1">
    <source>
        <dbReference type="ARBA" id="ARBA00004127"/>
    </source>
</evidence>
<evidence type="ECO:0000256" key="7">
    <source>
        <dbReference type="ARBA" id="ARBA00022691"/>
    </source>
</evidence>
<evidence type="ECO:0000256" key="9">
    <source>
        <dbReference type="ARBA" id="ARBA00022824"/>
    </source>
</evidence>
<evidence type="ECO:0000256" key="17">
    <source>
        <dbReference type="RuleBase" id="RU361122"/>
    </source>
</evidence>
<dbReference type="FunFam" id="2.60.40.2840:FF:000006">
    <property type="entry name" value="Phosphatidylethanolamine N-methyltransferase"/>
    <property type="match status" value="1"/>
</dbReference>
<feature type="region of interest" description="Disordered" evidence="18">
    <location>
        <begin position="368"/>
        <end position="419"/>
    </location>
</feature>
<organism evidence="19 20">
    <name type="scientific">Friedmanniomyces endolithicus</name>
    <dbReference type="NCBI Taxonomy" id="329885"/>
    <lineage>
        <taxon>Eukaryota</taxon>
        <taxon>Fungi</taxon>
        <taxon>Dikarya</taxon>
        <taxon>Ascomycota</taxon>
        <taxon>Pezizomycotina</taxon>
        <taxon>Dothideomycetes</taxon>
        <taxon>Dothideomycetidae</taxon>
        <taxon>Mycosphaerellales</taxon>
        <taxon>Teratosphaeriaceae</taxon>
        <taxon>Friedmanniomyces</taxon>
    </lineage>
</organism>
<feature type="compositionally biased region" description="Polar residues" evidence="18">
    <location>
        <begin position="744"/>
        <end position="767"/>
    </location>
</feature>
<comment type="pathway">
    <text evidence="2 16 17">Phospholipid metabolism; phosphatidylcholine biosynthesis.</text>
</comment>
<evidence type="ECO:0000256" key="12">
    <source>
        <dbReference type="ARBA" id="ARBA00023136"/>
    </source>
</evidence>
<proteinExistence type="inferred from homology"/>
<evidence type="ECO:0000256" key="4">
    <source>
        <dbReference type="ARBA" id="ARBA00022516"/>
    </source>
</evidence>
<dbReference type="Pfam" id="PF04191">
    <property type="entry name" value="PEMT"/>
    <property type="match status" value="2"/>
</dbReference>
<dbReference type="GO" id="GO:0032259">
    <property type="term" value="P:methylation"/>
    <property type="evidence" value="ECO:0007669"/>
    <property type="project" value="UniProtKB-KW"/>
</dbReference>
<keyword evidence="12 16" id="KW-0472">Membrane</keyword>
<comment type="subcellular location">
    <subcellularLocation>
        <location evidence="1">Endomembrane system</location>
        <topology evidence="1">Multi-pass membrane protein</topology>
    </subcellularLocation>
    <subcellularLocation>
        <location evidence="16 17">Endoplasmic reticulum membrane</location>
        <topology evidence="16 17">Multi-pass membrane protein</topology>
    </subcellularLocation>
</comment>
<dbReference type="Proteomes" id="UP001175353">
    <property type="component" value="Unassembled WGS sequence"/>
</dbReference>
<reference evidence="19" key="1">
    <citation type="submission" date="2023-06" db="EMBL/GenBank/DDBJ databases">
        <title>Black Yeasts Isolated from many extreme environments.</title>
        <authorList>
            <person name="Coleine C."/>
            <person name="Stajich J.E."/>
            <person name="Selbmann L."/>
        </authorList>
    </citation>
    <scope>NUCLEOTIDE SEQUENCE</scope>
    <source>
        <strain evidence="19">CCFEE 5200</strain>
    </source>
</reference>
<dbReference type="GO" id="GO:0005789">
    <property type="term" value="C:endoplasmic reticulum membrane"/>
    <property type="evidence" value="ECO:0007669"/>
    <property type="project" value="UniProtKB-SubCell"/>
</dbReference>
<comment type="function">
    <text evidence="15 16 17">Catalyzes the first step of the methylation pathway of phosphatidylcholine biosynthesis, the SAM-dependent methylation of phosphatidylethanolamine (PE) to phosphatidylmonomethylethanolamine (PMME).</text>
</comment>
<keyword evidence="14 16" id="KW-1208">Phospholipid metabolism</keyword>
<feature type="transmembrane region" description="Helical" evidence="16 17">
    <location>
        <begin position="514"/>
        <end position="534"/>
    </location>
</feature>
<feature type="compositionally biased region" description="Basic and acidic residues" evidence="18">
    <location>
        <begin position="387"/>
        <end position="397"/>
    </location>
</feature>
<dbReference type="PIRSF" id="PIRSF000383">
    <property type="entry name" value="PEAMT"/>
    <property type="match status" value="1"/>
</dbReference>
<dbReference type="PANTHER" id="PTHR32138">
    <property type="entry name" value="PHOSPHATIDYLETHANOLAMINE N-METHYLTRANSFERASE"/>
    <property type="match status" value="1"/>
</dbReference>
<feature type="transmembrane region" description="Helical" evidence="16 17">
    <location>
        <begin position="338"/>
        <end position="358"/>
    </location>
</feature>
<evidence type="ECO:0000256" key="5">
    <source>
        <dbReference type="ARBA" id="ARBA00022603"/>
    </source>
</evidence>
<feature type="region of interest" description="Disordered" evidence="18">
    <location>
        <begin position="41"/>
        <end position="61"/>
    </location>
</feature>
<comment type="catalytic activity">
    <reaction evidence="16 17">
        <text>a 1,2-diacyl-sn-glycero-3-phosphoethanolamine + S-adenosyl-L-methionine = a 1,2-diacyl-sn-glycero-3-phospho-N-methylethanolamine + S-adenosyl-L-homocysteine + H(+)</text>
        <dbReference type="Rhea" id="RHEA:11164"/>
        <dbReference type="ChEBI" id="CHEBI:15378"/>
        <dbReference type="ChEBI" id="CHEBI:57856"/>
        <dbReference type="ChEBI" id="CHEBI:59789"/>
        <dbReference type="ChEBI" id="CHEBI:64573"/>
        <dbReference type="ChEBI" id="CHEBI:64612"/>
        <dbReference type="EC" id="2.1.1.17"/>
    </reaction>
</comment>
<keyword evidence="9 16" id="KW-0256">Endoplasmic reticulum</keyword>
<dbReference type="PANTHER" id="PTHR32138:SF0">
    <property type="entry name" value="PHOSPHATIDYLETHANOLAMINE N-METHYLTRANSFERASE"/>
    <property type="match status" value="1"/>
</dbReference>
<keyword evidence="13 16" id="KW-0594">Phospholipid biosynthesis</keyword>
<comment type="caution">
    <text evidence="19">The sequence shown here is derived from an EMBL/GenBank/DDBJ whole genome shotgun (WGS) entry which is preliminary data.</text>
</comment>
<protein>
    <recommendedName>
        <fullName evidence="16 17">Phosphatidylethanolamine N-methyltransferase</fullName>
        <shortName evidence="16">PE methyltransferase</shortName>
        <shortName evidence="16 17">PEAMT</shortName>
        <shortName evidence="16">PEMT</shortName>
        <ecNumber evidence="16 17">2.1.1.17</ecNumber>
    </recommendedName>
</protein>
<evidence type="ECO:0000256" key="8">
    <source>
        <dbReference type="ARBA" id="ARBA00022692"/>
    </source>
</evidence>
<keyword evidence="6 16" id="KW-0808">Transferase</keyword>
<keyword evidence="7 16" id="KW-0949">S-adenosyl-L-methionine</keyword>
<keyword evidence="20" id="KW-1185">Reference proteome</keyword>
<gene>
    <name evidence="19" type="primary">CHO2_3</name>
    <name evidence="19" type="ORF">LTR91_011338</name>
</gene>
<dbReference type="GO" id="GO:0004608">
    <property type="term" value="F:phosphatidylethanolamine N-methyltransferase activity"/>
    <property type="evidence" value="ECO:0007669"/>
    <property type="project" value="UniProtKB-UniRule"/>
</dbReference>
<dbReference type="EC" id="2.1.1.17" evidence="16 17"/>
<keyword evidence="8 16" id="KW-0812">Transmembrane</keyword>
<comment type="caution">
    <text evidence="16 17">Lacks conserved residue(s) required for the propagation of feature annotation.</text>
</comment>
<keyword evidence="10 16" id="KW-1133">Transmembrane helix</keyword>
<dbReference type="Gene3D" id="2.60.40.2840">
    <property type="match status" value="1"/>
</dbReference>
<evidence type="ECO:0000256" key="11">
    <source>
        <dbReference type="ARBA" id="ARBA00023098"/>
    </source>
</evidence>
<evidence type="ECO:0000256" key="14">
    <source>
        <dbReference type="ARBA" id="ARBA00023264"/>
    </source>
</evidence>
<evidence type="ECO:0000256" key="16">
    <source>
        <dbReference type="HAMAP-Rule" id="MF_03217"/>
    </source>
</evidence>
<feature type="transmembrane region" description="Helical" evidence="16 17">
    <location>
        <begin position="120"/>
        <end position="139"/>
    </location>
</feature>
<feature type="transmembrane region" description="Helical" evidence="16 17">
    <location>
        <begin position="265"/>
        <end position="281"/>
    </location>
</feature>
<keyword evidence="11 16" id="KW-0443">Lipid metabolism</keyword>
<feature type="compositionally biased region" description="Basic and acidic residues" evidence="18">
    <location>
        <begin position="42"/>
        <end position="58"/>
    </location>
</feature>
<keyword evidence="5 16" id="KW-0489">Methyltransferase</keyword>
<evidence type="ECO:0000313" key="20">
    <source>
        <dbReference type="Proteomes" id="UP001175353"/>
    </source>
</evidence>
<evidence type="ECO:0000256" key="18">
    <source>
        <dbReference type="SAM" id="MobiDB-lite"/>
    </source>
</evidence>
<dbReference type="GO" id="GO:0006656">
    <property type="term" value="P:phosphatidylcholine biosynthetic process"/>
    <property type="evidence" value="ECO:0007669"/>
    <property type="project" value="UniProtKB-UniRule"/>
</dbReference>
<accession>A0AAN6QS22</accession>
<evidence type="ECO:0000256" key="6">
    <source>
        <dbReference type="ARBA" id="ARBA00022679"/>
    </source>
</evidence>
<dbReference type="InterPro" id="IPR016219">
    <property type="entry name" value="Phosphatid-EA_MeTrfase_fun"/>
</dbReference>
<dbReference type="EMBL" id="JAUJLE010000103">
    <property type="protein sequence ID" value="KAK0983106.1"/>
    <property type="molecule type" value="Genomic_DNA"/>
</dbReference>
<evidence type="ECO:0000256" key="13">
    <source>
        <dbReference type="ARBA" id="ARBA00023209"/>
    </source>
</evidence>
<evidence type="ECO:0000313" key="19">
    <source>
        <dbReference type="EMBL" id="KAK0983106.1"/>
    </source>
</evidence>
<keyword evidence="4 16" id="KW-0444">Lipid biosynthesis</keyword>
<comment type="pathway">
    <text evidence="3">Lipid metabolism.</text>
</comment>
<evidence type="ECO:0000256" key="3">
    <source>
        <dbReference type="ARBA" id="ARBA00005189"/>
    </source>
</evidence>
<comment type="similarity">
    <text evidence="16 17">Belongs to the class VI-like SAM-binding methyltransferase superfamily. CHO2 family.</text>
</comment>
<dbReference type="InterPro" id="IPR007318">
    <property type="entry name" value="Phopholipid_MeTrfase"/>
</dbReference>
<evidence type="ECO:0000256" key="2">
    <source>
        <dbReference type="ARBA" id="ARBA00004969"/>
    </source>
</evidence>
<evidence type="ECO:0000256" key="10">
    <source>
        <dbReference type="ARBA" id="ARBA00022989"/>
    </source>
</evidence>
<feature type="transmembrane region" description="Helical" evidence="16 17">
    <location>
        <begin position="145"/>
        <end position="167"/>
    </location>
</feature>
<feature type="region of interest" description="Disordered" evidence="18">
    <location>
        <begin position="744"/>
        <end position="772"/>
    </location>
</feature>
<dbReference type="PROSITE" id="PS51598">
    <property type="entry name" value="SAM_CHO2"/>
    <property type="match status" value="1"/>
</dbReference>
<feature type="transmembrane region" description="Helical" evidence="16 17">
    <location>
        <begin position="540"/>
        <end position="561"/>
    </location>
</feature>
<sequence>MSELVGEAGVDVNGLREWLPQHPEAPLKAESVETAQEAVKTLNEDESKNGEGDKDMKTYGRTPDGTVNTRSIVTAAAEECSTVYAKCAKKLILVHQKVFIVAPTEDMVSQLFDPTQPKNASDIAIVTVLAYLCALLYFLPQSWKVPVFAMIFLFWRACYNVGIGWLLHMQSHHKRLVVWAKKSHIFENPDTGKNPHPFLYKFLKQEMETKIPRDYRFETAPIEFNTWLMFRRLVDLVLMCDFTSYCLFAIACGGHPTGEKLSMTIARWVGGLLLVAFNLWVKLDAHRVVGNFAWSWGDCFFLIDQELTFDGVYELAPHPMYSVGYCGYYGISMMAASYNVLFISIIAHAAQLMFLVLVESPHIERTYNAPPRPKRVDTAPEDNTLPDDVKDGTDDTPRPPYKTRLMSVGDPSTNSPPQPSNLHHLIGLQNIDLHRVTDVSAIVLQIYMYTFAFFTPSTWPWQTLFIINAVVWRLWYSIGIGSILQQQSSKKRWMRHFLKYGETREEAWRQWKGIYHIAMVSCYTSFICAAWKMYGLPEDWTIGMAILRHVIGFALIALQIYTVSSIYESLGENGFYFGDFFLDEAPKLTYSGIYRFLNNPERTIGLAGVWGAAIITWSKAIFLLAFLSHALTLCFIQFVERPHMLKLYRSLREESGVSRSIKRSLPSPLQKWTGSVDKVLDDGVEFLEDMLDAASPKLAEGFSHFVTDSRTLFKQFPARISITRITPDLAGYDPNDYTLKIDTSQPGVAFSETSPSDRTGQVGQSPQEHQDSFKRVTAQYGVPLKVRWTAPLNHGGKDWIGLYSVGDNASREVTKVSSQGRWIATNKGAWEYSNADDGILVSEQMMSGRTRSDGETKDYMSGEVEFSGDKLWWKQGIFEFRYHHNGKQNVMAISLPFEIRIDRFDDEQIDYGADRTVRSTIEQALLPVLQNCFDRDPDVAPRTADETFGPTVERTGKYAKRVVYAVQQMFGIEFAAEVVQSDGSVKNLAWRVCNAKKVLAPYSMLSTGPATPD</sequence>
<dbReference type="AlphaFoldDB" id="A0AAN6QS22"/>
<name>A0AAN6QS22_9PEZI</name>
<dbReference type="HAMAP" id="MF_03217">
    <property type="entry name" value="PEMT"/>
    <property type="match status" value="1"/>
</dbReference>
<evidence type="ECO:0000256" key="15">
    <source>
        <dbReference type="ARBA" id="ARBA00057332"/>
    </source>
</evidence>
<feature type="transmembrane region" description="Helical" evidence="16 17">
    <location>
        <begin position="465"/>
        <end position="484"/>
    </location>
</feature>